<evidence type="ECO:0000313" key="9">
    <source>
        <dbReference type="Proteomes" id="UP000886842"/>
    </source>
</evidence>
<gene>
    <name evidence="8" type="ORF">IAA98_05730</name>
</gene>
<dbReference type="AlphaFoldDB" id="A0A9D1GXJ3"/>
<dbReference type="PANTHER" id="PTHR23519">
    <property type="entry name" value="AUTOPHAGY-RELATED PROTEIN 22"/>
    <property type="match status" value="1"/>
</dbReference>
<organism evidence="8 9">
    <name type="scientific">Candidatus Avipropionibacterium avicola</name>
    <dbReference type="NCBI Taxonomy" id="2840701"/>
    <lineage>
        <taxon>Bacteria</taxon>
        <taxon>Bacillati</taxon>
        <taxon>Actinomycetota</taxon>
        <taxon>Actinomycetes</taxon>
        <taxon>Propionibacteriales</taxon>
        <taxon>Propionibacteriaceae</taxon>
        <taxon>Propionibacteriaceae incertae sedis</taxon>
        <taxon>Candidatus Avipropionibacterium</taxon>
    </lineage>
</organism>
<proteinExistence type="predicted"/>
<dbReference type="InterPro" id="IPR024671">
    <property type="entry name" value="Atg22-like"/>
</dbReference>
<feature type="transmembrane region" description="Helical" evidence="6">
    <location>
        <begin position="211"/>
        <end position="231"/>
    </location>
</feature>
<dbReference type="InterPro" id="IPR050495">
    <property type="entry name" value="ATG22/LtaA_families"/>
</dbReference>
<dbReference type="InterPro" id="IPR036259">
    <property type="entry name" value="MFS_trans_sf"/>
</dbReference>
<feature type="transmembrane region" description="Helical" evidence="6">
    <location>
        <begin position="421"/>
        <end position="440"/>
    </location>
</feature>
<feature type="transmembrane region" description="Helical" evidence="6">
    <location>
        <begin position="268"/>
        <end position="297"/>
    </location>
</feature>
<evidence type="ECO:0000256" key="3">
    <source>
        <dbReference type="ARBA" id="ARBA00022692"/>
    </source>
</evidence>
<evidence type="ECO:0000259" key="7">
    <source>
        <dbReference type="PROSITE" id="PS50850"/>
    </source>
</evidence>
<dbReference type="GO" id="GO:0022857">
    <property type="term" value="F:transmembrane transporter activity"/>
    <property type="evidence" value="ECO:0007669"/>
    <property type="project" value="InterPro"/>
</dbReference>
<name>A0A9D1GXJ3_9ACTN</name>
<dbReference type="PANTHER" id="PTHR23519:SF1">
    <property type="entry name" value="AUTOPHAGY-RELATED PROTEIN 22"/>
    <property type="match status" value="1"/>
</dbReference>
<comment type="caution">
    <text evidence="8">The sequence shown here is derived from an EMBL/GenBank/DDBJ whole genome shotgun (WGS) entry which is preliminary data.</text>
</comment>
<feature type="domain" description="Major facilitator superfamily (MFS) profile" evidence="7">
    <location>
        <begin position="1"/>
        <end position="445"/>
    </location>
</feature>
<dbReference type="Gene3D" id="1.20.1250.20">
    <property type="entry name" value="MFS general substrate transporter like domains"/>
    <property type="match status" value="1"/>
</dbReference>
<feature type="transmembrane region" description="Helical" evidence="6">
    <location>
        <begin position="106"/>
        <end position="124"/>
    </location>
</feature>
<evidence type="ECO:0000313" key="8">
    <source>
        <dbReference type="EMBL" id="HIT75067.1"/>
    </source>
</evidence>
<dbReference type="SUPFAM" id="SSF103473">
    <property type="entry name" value="MFS general substrate transporter"/>
    <property type="match status" value="1"/>
</dbReference>
<feature type="transmembrane region" description="Helical" evidence="6">
    <location>
        <begin position="171"/>
        <end position="191"/>
    </location>
</feature>
<feature type="transmembrane region" description="Helical" evidence="6">
    <location>
        <begin position="303"/>
        <end position="325"/>
    </location>
</feature>
<reference evidence="8" key="2">
    <citation type="journal article" date="2021" name="PeerJ">
        <title>Extensive microbial diversity within the chicken gut microbiome revealed by metagenomics and culture.</title>
        <authorList>
            <person name="Gilroy R."/>
            <person name="Ravi A."/>
            <person name="Getino M."/>
            <person name="Pursley I."/>
            <person name="Horton D.L."/>
            <person name="Alikhan N.F."/>
            <person name="Baker D."/>
            <person name="Gharbi K."/>
            <person name="Hall N."/>
            <person name="Watson M."/>
            <person name="Adriaenssens E.M."/>
            <person name="Foster-Nyarko E."/>
            <person name="Jarju S."/>
            <person name="Secka A."/>
            <person name="Antonio M."/>
            <person name="Oren A."/>
            <person name="Chaudhuri R.R."/>
            <person name="La Ragione R."/>
            <person name="Hildebrand F."/>
            <person name="Pallen M.J."/>
        </authorList>
    </citation>
    <scope>NUCLEOTIDE SEQUENCE</scope>
    <source>
        <strain evidence="8">ChiGjej1B1-24693</strain>
    </source>
</reference>
<keyword evidence="2" id="KW-0813">Transport</keyword>
<reference evidence="8" key="1">
    <citation type="submission" date="2020-10" db="EMBL/GenBank/DDBJ databases">
        <authorList>
            <person name="Gilroy R."/>
        </authorList>
    </citation>
    <scope>NUCLEOTIDE SEQUENCE</scope>
    <source>
        <strain evidence="8">ChiGjej1B1-24693</strain>
    </source>
</reference>
<keyword evidence="3 6" id="KW-0812">Transmembrane</keyword>
<keyword evidence="5 6" id="KW-0472">Membrane</keyword>
<feature type="transmembrane region" description="Helical" evidence="6">
    <location>
        <begin position="73"/>
        <end position="94"/>
    </location>
</feature>
<keyword evidence="4 6" id="KW-1133">Transmembrane helix</keyword>
<evidence type="ECO:0000256" key="2">
    <source>
        <dbReference type="ARBA" id="ARBA00022448"/>
    </source>
</evidence>
<dbReference type="InterPro" id="IPR020846">
    <property type="entry name" value="MFS_dom"/>
</dbReference>
<feature type="transmembrane region" description="Helical" evidence="6">
    <location>
        <begin position="332"/>
        <end position="351"/>
    </location>
</feature>
<dbReference type="Proteomes" id="UP000886842">
    <property type="component" value="Unassembled WGS sequence"/>
</dbReference>
<evidence type="ECO:0000256" key="5">
    <source>
        <dbReference type="ARBA" id="ARBA00023136"/>
    </source>
</evidence>
<dbReference type="GO" id="GO:0005886">
    <property type="term" value="C:plasma membrane"/>
    <property type="evidence" value="ECO:0007669"/>
    <property type="project" value="UniProtKB-SubCell"/>
</dbReference>
<evidence type="ECO:0000256" key="4">
    <source>
        <dbReference type="ARBA" id="ARBA00022989"/>
    </source>
</evidence>
<feature type="transmembrane region" description="Helical" evidence="6">
    <location>
        <begin position="130"/>
        <end position="150"/>
    </location>
</feature>
<dbReference type="EMBL" id="DVLP01000175">
    <property type="protein sequence ID" value="HIT75067.1"/>
    <property type="molecule type" value="Genomic_DNA"/>
</dbReference>
<dbReference type="Pfam" id="PF11700">
    <property type="entry name" value="ATG22"/>
    <property type="match status" value="1"/>
</dbReference>
<accession>A0A9D1GXJ3</accession>
<evidence type="ECO:0000256" key="6">
    <source>
        <dbReference type="SAM" id="Phobius"/>
    </source>
</evidence>
<dbReference type="PROSITE" id="PS50850">
    <property type="entry name" value="MFS"/>
    <property type="match status" value="1"/>
</dbReference>
<comment type="subcellular location">
    <subcellularLocation>
        <location evidence="1">Cell membrane</location>
        <topology evidence="1">Multi-pass membrane protein</topology>
    </subcellularLocation>
</comment>
<evidence type="ECO:0000256" key="1">
    <source>
        <dbReference type="ARBA" id="ARBA00004651"/>
    </source>
</evidence>
<sequence length="454" mass="47416">MNTIPDEPAAPLDVAGGSAGGERIRWGRVAAWASWDWGSAAFNAVITTFVFAPYLANAVATTNAPEGAPSGQVWLGISTAVTGVVIALLAPILGHRADTGGHRKRNLGIWTGLTVACMGLMFFVKDDYSYLLLGLVLLGVANVFSEIAGVSYNAMVTQVSTPRTVGRVSGYGWGAGYVGGIFLLLILYVGVIAPETGWFGASDVDGHRYRLVALLSAVWFALFALPLFLAVPEKPAVEGVRVKVGIIESYRILLRDIARLWRTDRNAVYFLGASALFRDGLAAVFTFGAVLAVTVFGLPQGDVLIFGVAANVVAAAGAFAGGILEDRIGPKVVIMVSLVGLVVTAAVLLFVTSTAVFWVLGLALCLWVGPAQASARSFLAQVAPKGHEGQMFGLYTTSGRAVSFLAPALVAGFSFLGGDRLGIIGIILVLVAGATALTFVRPPARRAEADSTEA</sequence>
<protein>
    <submittedName>
        <fullName evidence="8">MFS transporter</fullName>
    </submittedName>
</protein>